<dbReference type="Proteomes" id="UP000823935">
    <property type="component" value="Unassembled WGS sequence"/>
</dbReference>
<feature type="transmembrane region" description="Helical" evidence="1">
    <location>
        <begin position="163"/>
        <end position="183"/>
    </location>
</feature>
<name>A0A9D1EWE5_9FIRM</name>
<keyword evidence="1" id="KW-0472">Membrane</keyword>
<reference evidence="2" key="1">
    <citation type="submission" date="2020-10" db="EMBL/GenBank/DDBJ databases">
        <authorList>
            <person name="Gilroy R."/>
        </authorList>
    </citation>
    <scope>NUCLEOTIDE SEQUENCE</scope>
    <source>
        <strain evidence="2">CHK190-19873</strain>
    </source>
</reference>
<evidence type="ECO:0000256" key="1">
    <source>
        <dbReference type="SAM" id="Phobius"/>
    </source>
</evidence>
<evidence type="ECO:0000313" key="2">
    <source>
        <dbReference type="EMBL" id="HIS32871.1"/>
    </source>
</evidence>
<keyword evidence="1" id="KW-1133">Transmembrane helix</keyword>
<feature type="transmembrane region" description="Helical" evidence="1">
    <location>
        <begin position="52"/>
        <end position="85"/>
    </location>
</feature>
<comment type="caution">
    <text evidence="2">The sequence shown here is derived from an EMBL/GenBank/DDBJ whole genome shotgun (WGS) entry which is preliminary data.</text>
</comment>
<dbReference type="InterPro" id="IPR021552">
    <property type="entry name" value="ArsP_2"/>
</dbReference>
<proteinExistence type="predicted"/>
<sequence length="276" mass="29386">MEWLTEGLIDSARMLPFLFVAFLCMEALEHYSGSRVNRILKKTEKGGPVVGAVLGCIPQCGFSVMAADLYAGGIISLGTLMAVFLATSDEALLIMLANPGNSGEILSLVGVKLVIAIVSGYALDLIFKRRKKMENSMEEICSHCGCHDHHGIIRSALNHTVRIFLYILILTCALAFIMDAVGIQELSRMLLGDTIFQPLIAGVIGLIPNCAASVALTELYLGGAISFASVVSGLCTGAGVGLLVLFRINHSPKENLKILGLLYGIGALSGMVLQLF</sequence>
<dbReference type="NCBIfam" id="NF037962">
    <property type="entry name" value="arsenic_eff"/>
    <property type="match status" value="1"/>
</dbReference>
<accession>A0A9D1EWE5</accession>
<feature type="transmembrane region" description="Helical" evidence="1">
    <location>
        <begin position="224"/>
        <end position="246"/>
    </location>
</feature>
<dbReference type="EMBL" id="DVIQ01000104">
    <property type="protein sequence ID" value="HIS32871.1"/>
    <property type="molecule type" value="Genomic_DNA"/>
</dbReference>
<evidence type="ECO:0000313" key="3">
    <source>
        <dbReference type="Proteomes" id="UP000823935"/>
    </source>
</evidence>
<feature type="transmembrane region" description="Helical" evidence="1">
    <location>
        <begin position="258"/>
        <end position="275"/>
    </location>
</feature>
<organism evidence="2 3">
    <name type="scientific">Candidatus Limivivens intestinipullorum</name>
    <dbReference type="NCBI Taxonomy" id="2840858"/>
    <lineage>
        <taxon>Bacteria</taxon>
        <taxon>Bacillati</taxon>
        <taxon>Bacillota</taxon>
        <taxon>Clostridia</taxon>
        <taxon>Lachnospirales</taxon>
        <taxon>Lachnospiraceae</taxon>
        <taxon>Lachnospiraceae incertae sedis</taxon>
        <taxon>Candidatus Limivivens</taxon>
    </lineage>
</organism>
<feature type="transmembrane region" description="Helical" evidence="1">
    <location>
        <begin position="12"/>
        <end position="31"/>
    </location>
</feature>
<dbReference type="AlphaFoldDB" id="A0A9D1EWE5"/>
<reference evidence="2" key="2">
    <citation type="journal article" date="2021" name="PeerJ">
        <title>Extensive microbial diversity within the chicken gut microbiome revealed by metagenomics and culture.</title>
        <authorList>
            <person name="Gilroy R."/>
            <person name="Ravi A."/>
            <person name="Getino M."/>
            <person name="Pursley I."/>
            <person name="Horton D.L."/>
            <person name="Alikhan N.F."/>
            <person name="Baker D."/>
            <person name="Gharbi K."/>
            <person name="Hall N."/>
            <person name="Watson M."/>
            <person name="Adriaenssens E.M."/>
            <person name="Foster-Nyarko E."/>
            <person name="Jarju S."/>
            <person name="Secka A."/>
            <person name="Antonio M."/>
            <person name="Oren A."/>
            <person name="Chaudhuri R.R."/>
            <person name="La Ragione R."/>
            <person name="Hildebrand F."/>
            <person name="Pallen M.J."/>
        </authorList>
    </citation>
    <scope>NUCLEOTIDE SEQUENCE</scope>
    <source>
        <strain evidence="2">CHK190-19873</strain>
    </source>
</reference>
<keyword evidence="1" id="KW-0812">Transmembrane</keyword>
<gene>
    <name evidence="2" type="ORF">IAB44_15205</name>
</gene>
<feature type="transmembrane region" description="Helical" evidence="1">
    <location>
        <begin position="105"/>
        <end position="127"/>
    </location>
</feature>
<dbReference type="Pfam" id="PF11449">
    <property type="entry name" value="ArsP_2"/>
    <property type="match status" value="2"/>
</dbReference>
<protein>
    <submittedName>
        <fullName evidence="2">Arsenic efflux protein</fullName>
    </submittedName>
</protein>